<dbReference type="Proteomes" id="UP001157418">
    <property type="component" value="Unassembled WGS sequence"/>
</dbReference>
<name>A0AAU9NKM7_9ASTR</name>
<keyword evidence="1" id="KW-0732">Signal</keyword>
<feature type="chain" id="PRO_5043538256" evidence="1">
    <location>
        <begin position="19"/>
        <end position="193"/>
    </location>
</feature>
<dbReference type="AlphaFoldDB" id="A0AAU9NKM7"/>
<proteinExistence type="predicted"/>
<accession>A0AAU9NKM7</accession>
<feature type="signal peptide" evidence="1">
    <location>
        <begin position="1"/>
        <end position="18"/>
    </location>
</feature>
<dbReference type="PANTHER" id="PTHR45786:SF78">
    <property type="entry name" value="ATP-DEPENDENT DNA HELICASE"/>
    <property type="match status" value="1"/>
</dbReference>
<keyword evidence="3" id="KW-1185">Reference proteome</keyword>
<gene>
    <name evidence="2" type="ORF">LVIROSA_LOCUS24705</name>
</gene>
<evidence type="ECO:0000313" key="3">
    <source>
        <dbReference type="Proteomes" id="UP001157418"/>
    </source>
</evidence>
<dbReference type="EMBL" id="CAKMRJ010004445">
    <property type="protein sequence ID" value="CAH1438442.1"/>
    <property type="molecule type" value="Genomic_DNA"/>
</dbReference>
<sequence>MHLFVGSFFLLAIGNVIMRTIPKFSSNPFHKGNDYPHPMHEGAQKSYNKKFRAFHSATFQCKRINFTILPLGVLFFITRLKSKNIDKQIAQKLIRVLATNPYVQIFRRLADLGPLDNYRVTLNASVELDQRVYNRSTTSKVAGIRIEGNENISAYKRSIIMYCRSEKPRTIQSYWGCYDPLCYPLFFPNGESG</sequence>
<organism evidence="2 3">
    <name type="scientific">Lactuca virosa</name>
    <dbReference type="NCBI Taxonomy" id="75947"/>
    <lineage>
        <taxon>Eukaryota</taxon>
        <taxon>Viridiplantae</taxon>
        <taxon>Streptophyta</taxon>
        <taxon>Embryophyta</taxon>
        <taxon>Tracheophyta</taxon>
        <taxon>Spermatophyta</taxon>
        <taxon>Magnoliopsida</taxon>
        <taxon>eudicotyledons</taxon>
        <taxon>Gunneridae</taxon>
        <taxon>Pentapetalae</taxon>
        <taxon>asterids</taxon>
        <taxon>campanulids</taxon>
        <taxon>Asterales</taxon>
        <taxon>Asteraceae</taxon>
        <taxon>Cichorioideae</taxon>
        <taxon>Cichorieae</taxon>
        <taxon>Lactucinae</taxon>
        <taxon>Lactuca</taxon>
    </lineage>
</organism>
<evidence type="ECO:0000256" key="1">
    <source>
        <dbReference type="SAM" id="SignalP"/>
    </source>
</evidence>
<protein>
    <submittedName>
        <fullName evidence="2">Uncharacterized protein</fullName>
    </submittedName>
</protein>
<reference evidence="2 3" key="1">
    <citation type="submission" date="2022-01" db="EMBL/GenBank/DDBJ databases">
        <authorList>
            <person name="Xiong W."/>
            <person name="Schranz E."/>
        </authorList>
    </citation>
    <scope>NUCLEOTIDE SEQUENCE [LARGE SCALE GENOMIC DNA]</scope>
</reference>
<evidence type="ECO:0000313" key="2">
    <source>
        <dbReference type="EMBL" id="CAH1438442.1"/>
    </source>
</evidence>
<comment type="caution">
    <text evidence="2">The sequence shown here is derived from an EMBL/GenBank/DDBJ whole genome shotgun (WGS) entry which is preliminary data.</text>
</comment>
<dbReference type="PANTHER" id="PTHR45786">
    <property type="entry name" value="DNA BINDING PROTEIN-LIKE"/>
    <property type="match status" value="1"/>
</dbReference>